<keyword evidence="2" id="KW-0472">Membrane</keyword>
<evidence type="ECO:0000313" key="3">
    <source>
        <dbReference type="EMBL" id="KAK9818056.1"/>
    </source>
</evidence>
<comment type="caution">
    <text evidence="3">The sequence shown here is derived from an EMBL/GenBank/DDBJ whole genome shotgun (WGS) entry which is preliminary data.</text>
</comment>
<organism evidence="3 4">
    <name type="scientific">[Myrmecia] bisecta</name>
    <dbReference type="NCBI Taxonomy" id="41462"/>
    <lineage>
        <taxon>Eukaryota</taxon>
        <taxon>Viridiplantae</taxon>
        <taxon>Chlorophyta</taxon>
        <taxon>core chlorophytes</taxon>
        <taxon>Trebouxiophyceae</taxon>
        <taxon>Trebouxiales</taxon>
        <taxon>Trebouxiaceae</taxon>
        <taxon>Myrmecia</taxon>
    </lineage>
</organism>
<feature type="transmembrane region" description="Helical" evidence="2">
    <location>
        <begin position="142"/>
        <end position="164"/>
    </location>
</feature>
<sequence length="284" mass="29239">MARSDPTRSVRAVAFSVFEVTTAVLYGVYEHTLASIVPYLVPEHTREAAFQLFCDLRSNTPKDRRFVKRHMAALLPETITGWIAMMSTALYAGGALAATLCVLLGVASAALFSCVGLVLVTGGFLGTAFAVFALGLLATSCIAGVLGSATALGYVSVVTTSSAWRYLFGVLFRGAPVIPDSIRELPVSKSAGQVFGLSPAGPVRGSAAAVQPGISFAAVADAAQETHIAEAAANGISEDGSSKLGADAPSRSASDASETSQPGKPSRKSSKARRKAQAAARAQQ</sequence>
<evidence type="ECO:0000313" key="4">
    <source>
        <dbReference type="Proteomes" id="UP001489004"/>
    </source>
</evidence>
<feature type="transmembrane region" description="Helical" evidence="2">
    <location>
        <begin position="79"/>
        <end position="104"/>
    </location>
</feature>
<name>A0AAW1QAV6_9CHLO</name>
<feature type="transmembrane region" description="Helical" evidence="2">
    <location>
        <begin position="111"/>
        <end position="136"/>
    </location>
</feature>
<dbReference type="EMBL" id="JALJOR010000004">
    <property type="protein sequence ID" value="KAK9818056.1"/>
    <property type="molecule type" value="Genomic_DNA"/>
</dbReference>
<evidence type="ECO:0008006" key="5">
    <source>
        <dbReference type="Google" id="ProtNLM"/>
    </source>
</evidence>
<evidence type="ECO:0000256" key="1">
    <source>
        <dbReference type="SAM" id="MobiDB-lite"/>
    </source>
</evidence>
<reference evidence="3 4" key="1">
    <citation type="journal article" date="2024" name="Nat. Commun.">
        <title>Phylogenomics reveals the evolutionary origins of lichenization in chlorophyte algae.</title>
        <authorList>
            <person name="Puginier C."/>
            <person name="Libourel C."/>
            <person name="Otte J."/>
            <person name="Skaloud P."/>
            <person name="Haon M."/>
            <person name="Grisel S."/>
            <person name="Petersen M."/>
            <person name="Berrin J.G."/>
            <person name="Delaux P.M."/>
            <person name="Dal Grande F."/>
            <person name="Keller J."/>
        </authorList>
    </citation>
    <scope>NUCLEOTIDE SEQUENCE [LARGE SCALE GENOMIC DNA]</scope>
    <source>
        <strain evidence="3 4">SAG 2043</strain>
    </source>
</reference>
<feature type="region of interest" description="Disordered" evidence="1">
    <location>
        <begin position="233"/>
        <end position="284"/>
    </location>
</feature>
<keyword evidence="2" id="KW-0812">Transmembrane</keyword>
<gene>
    <name evidence="3" type="ORF">WJX72_006386</name>
</gene>
<dbReference type="AlphaFoldDB" id="A0AAW1QAV6"/>
<accession>A0AAW1QAV6</accession>
<evidence type="ECO:0000256" key="2">
    <source>
        <dbReference type="SAM" id="Phobius"/>
    </source>
</evidence>
<protein>
    <recommendedName>
        <fullName evidence="5">Transmembrane protein</fullName>
    </recommendedName>
</protein>
<feature type="compositionally biased region" description="Basic residues" evidence="1">
    <location>
        <begin position="265"/>
        <end position="276"/>
    </location>
</feature>
<feature type="transmembrane region" description="Helical" evidence="2">
    <location>
        <begin position="12"/>
        <end position="29"/>
    </location>
</feature>
<proteinExistence type="predicted"/>
<keyword evidence="2" id="KW-1133">Transmembrane helix</keyword>
<keyword evidence="4" id="KW-1185">Reference proteome</keyword>
<dbReference type="Proteomes" id="UP001489004">
    <property type="component" value="Unassembled WGS sequence"/>
</dbReference>
<feature type="compositionally biased region" description="Low complexity" evidence="1">
    <location>
        <begin position="246"/>
        <end position="257"/>
    </location>
</feature>